<dbReference type="RefSeq" id="WP_108975993.1">
    <property type="nucleotide sequence ID" value="NZ_BFBB01000004.1"/>
</dbReference>
<keyword evidence="2" id="KW-0472">Membrane</keyword>
<gene>
    <name evidence="4" type="primary">rsbU</name>
    <name evidence="4" type="ORF">LPTSP4_17680</name>
</gene>
<feature type="domain" description="PPM-type phosphatase" evidence="3">
    <location>
        <begin position="218"/>
        <end position="432"/>
    </location>
</feature>
<proteinExistence type="predicted"/>
<dbReference type="SMART" id="SM00331">
    <property type="entry name" value="PP2C_SIG"/>
    <property type="match status" value="1"/>
</dbReference>
<dbReference type="Proteomes" id="UP000245133">
    <property type="component" value="Unassembled WGS sequence"/>
</dbReference>
<dbReference type="InterPro" id="IPR036457">
    <property type="entry name" value="PPM-type-like_dom_sf"/>
</dbReference>
<dbReference type="PANTHER" id="PTHR43156">
    <property type="entry name" value="STAGE II SPORULATION PROTEIN E-RELATED"/>
    <property type="match status" value="1"/>
</dbReference>
<dbReference type="InterPro" id="IPR052016">
    <property type="entry name" value="Bact_Sigma-Reg"/>
</dbReference>
<organism evidence="4 5">
    <name type="scientific">Leptospira ryugenii</name>
    <dbReference type="NCBI Taxonomy" id="1917863"/>
    <lineage>
        <taxon>Bacteria</taxon>
        <taxon>Pseudomonadati</taxon>
        <taxon>Spirochaetota</taxon>
        <taxon>Spirochaetia</taxon>
        <taxon>Leptospirales</taxon>
        <taxon>Leptospiraceae</taxon>
        <taxon>Leptospira</taxon>
    </lineage>
</organism>
<reference evidence="4 5" key="1">
    <citation type="submission" date="2018-02" db="EMBL/GenBank/DDBJ databases">
        <title>Novel Leptospira species isolated from soil and water in Japan.</title>
        <authorList>
            <person name="Nakao R."/>
            <person name="Masuzawa T."/>
        </authorList>
    </citation>
    <scope>NUCLEOTIDE SEQUENCE [LARGE SCALE GENOMIC DNA]</scope>
    <source>
        <strain evidence="4 5">YH101</strain>
    </source>
</reference>
<keyword evidence="2" id="KW-0812">Transmembrane</keyword>
<keyword evidence="5" id="KW-1185">Reference proteome</keyword>
<feature type="transmembrane region" description="Helical" evidence="2">
    <location>
        <begin position="21"/>
        <end position="41"/>
    </location>
</feature>
<dbReference type="Gene3D" id="3.60.40.10">
    <property type="entry name" value="PPM-type phosphatase domain"/>
    <property type="match status" value="1"/>
</dbReference>
<dbReference type="AlphaFoldDB" id="A0A2P2E028"/>
<name>A0A2P2E028_9LEPT</name>
<feature type="transmembrane region" description="Helical" evidence="2">
    <location>
        <begin position="106"/>
        <end position="124"/>
    </location>
</feature>
<feature type="transmembrane region" description="Helical" evidence="2">
    <location>
        <begin position="154"/>
        <end position="172"/>
    </location>
</feature>
<dbReference type="GO" id="GO:0016791">
    <property type="term" value="F:phosphatase activity"/>
    <property type="evidence" value="ECO:0007669"/>
    <property type="project" value="TreeGrafter"/>
</dbReference>
<feature type="transmembrane region" description="Helical" evidence="2">
    <location>
        <begin position="53"/>
        <end position="71"/>
    </location>
</feature>
<dbReference type="PANTHER" id="PTHR43156:SF2">
    <property type="entry name" value="STAGE II SPORULATION PROTEIN E"/>
    <property type="match status" value="1"/>
</dbReference>
<comment type="caution">
    <text evidence="4">The sequence shown here is derived from an EMBL/GenBank/DDBJ whole genome shotgun (WGS) entry which is preliminary data.</text>
</comment>
<evidence type="ECO:0000313" key="4">
    <source>
        <dbReference type="EMBL" id="GBF50244.1"/>
    </source>
</evidence>
<feature type="transmembrane region" description="Helical" evidence="2">
    <location>
        <begin position="129"/>
        <end position="148"/>
    </location>
</feature>
<evidence type="ECO:0000256" key="1">
    <source>
        <dbReference type="ARBA" id="ARBA00022801"/>
    </source>
</evidence>
<sequence>MVKLFSTTKPFQDSLQIEEEVLTISRICLSVFVAFIGFGIFAPVKELGLYDPIWLRVLHTGITFCFILLTYFSEYVRKRIQPIMLVFFYTMSSHSLILLYWNSLYIGYLVGMILVITCIGVSFVERRWLVHYLTFVVSAGVLVGIYTEKPQVELSLYLSSIITPALVSYLTLNTRLSAVEKLRISQIQLKKFHDRISNDLEMASETQNHLVTKVWPNSKGIHCSSFFKSYEKIGGDAISFVIRDDEEIAIFFADVAGHGIASAMVSAMAVLSFKMNASLEATPAACLNAMHQELQAIVKTNHISACVFFYSIAEKKLSYSYAGHPPILLISQSNNCQILEGNGTVIVSPLEPKLKNYTKHLQSGDRILLYSDGITDVYNSSEQEFGIEGLISSIQKNSNKKGEELLHSIYHLAKEYSNQVSIDDMSMFLLEIE</sequence>
<keyword evidence="1" id="KW-0378">Hydrolase</keyword>
<protein>
    <submittedName>
        <fullName evidence="4">Serine phosphatase RsbU</fullName>
    </submittedName>
</protein>
<dbReference type="EMBL" id="BFBB01000004">
    <property type="protein sequence ID" value="GBF50244.1"/>
    <property type="molecule type" value="Genomic_DNA"/>
</dbReference>
<evidence type="ECO:0000313" key="5">
    <source>
        <dbReference type="Proteomes" id="UP000245133"/>
    </source>
</evidence>
<evidence type="ECO:0000259" key="3">
    <source>
        <dbReference type="SMART" id="SM00331"/>
    </source>
</evidence>
<feature type="transmembrane region" description="Helical" evidence="2">
    <location>
        <begin position="83"/>
        <end position="100"/>
    </location>
</feature>
<evidence type="ECO:0000256" key="2">
    <source>
        <dbReference type="SAM" id="Phobius"/>
    </source>
</evidence>
<dbReference type="OrthoDB" id="305353at2"/>
<keyword evidence="2" id="KW-1133">Transmembrane helix</keyword>
<dbReference type="InterPro" id="IPR001932">
    <property type="entry name" value="PPM-type_phosphatase-like_dom"/>
</dbReference>
<dbReference type="Pfam" id="PF07228">
    <property type="entry name" value="SpoIIE"/>
    <property type="match status" value="1"/>
</dbReference>
<accession>A0A2P2E028</accession>
<dbReference type="SUPFAM" id="SSF81606">
    <property type="entry name" value="PP2C-like"/>
    <property type="match status" value="1"/>
</dbReference>